<evidence type="ECO:0000313" key="2">
    <source>
        <dbReference type="EMBL" id="MBE1525438.1"/>
    </source>
</evidence>
<protein>
    <submittedName>
        <fullName evidence="2">Tight adherence protein B</fullName>
    </submittedName>
</protein>
<sequence length="189" mass="19843">MSRLLRQYAALLQSGRSQPQAWADLCSHWRSRDPDHPLSRVCEQASAAEQAGLGAVVGLRRSLQASSFATAEAEVLREVLVRLIGIHALSQTTGAPLSGLCRKAAGSLEEAAALHAAIRTAAAGPRLTQFLLTFLPVGGLGMGVLMGAGPLTVLFGTALGWGSLASGLTMLSLGRFWSARLIRSVSRDV</sequence>
<keyword evidence="3" id="KW-1185">Reference proteome</keyword>
<name>A0ABR9JHL4_9MICC</name>
<organism evidence="2 3">
    <name type="scientific">Nesterenkonia lutea</name>
    <dbReference type="NCBI Taxonomy" id="272919"/>
    <lineage>
        <taxon>Bacteria</taxon>
        <taxon>Bacillati</taxon>
        <taxon>Actinomycetota</taxon>
        <taxon>Actinomycetes</taxon>
        <taxon>Micrococcales</taxon>
        <taxon>Micrococcaceae</taxon>
        <taxon>Nesterenkonia</taxon>
    </lineage>
</organism>
<dbReference type="EMBL" id="JADBED010000001">
    <property type="protein sequence ID" value="MBE1525438.1"/>
    <property type="molecule type" value="Genomic_DNA"/>
</dbReference>
<evidence type="ECO:0000256" key="1">
    <source>
        <dbReference type="SAM" id="Phobius"/>
    </source>
</evidence>
<comment type="caution">
    <text evidence="2">The sequence shown here is derived from an EMBL/GenBank/DDBJ whole genome shotgun (WGS) entry which is preliminary data.</text>
</comment>
<reference evidence="2 3" key="1">
    <citation type="submission" date="2020-10" db="EMBL/GenBank/DDBJ databases">
        <title>Sequencing the genomes of 1000 actinobacteria strains.</title>
        <authorList>
            <person name="Klenk H.-P."/>
        </authorList>
    </citation>
    <scope>NUCLEOTIDE SEQUENCE [LARGE SCALE GENOMIC DNA]</scope>
    <source>
        <strain evidence="2 3">DSM 15666</strain>
    </source>
</reference>
<feature type="transmembrane region" description="Helical" evidence="1">
    <location>
        <begin position="127"/>
        <end position="148"/>
    </location>
</feature>
<evidence type="ECO:0000313" key="3">
    <source>
        <dbReference type="Proteomes" id="UP000643525"/>
    </source>
</evidence>
<proteinExistence type="predicted"/>
<gene>
    <name evidence="2" type="ORF">H4W27_002556</name>
</gene>
<feature type="transmembrane region" description="Helical" evidence="1">
    <location>
        <begin position="154"/>
        <end position="177"/>
    </location>
</feature>
<dbReference type="RefSeq" id="WP_192596303.1">
    <property type="nucleotide sequence ID" value="NZ_BAAALJ010000026.1"/>
</dbReference>
<keyword evidence="1" id="KW-0472">Membrane</keyword>
<accession>A0ABR9JHL4</accession>
<keyword evidence="1" id="KW-1133">Transmembrane helix</keyword>
<dbReference type="Proteomes" id="UP000643525">
    <property type="component" value="Unassembled WGS sequence"/>
</dbReference>
<keyword evidence="1" id="KW-0812">Transmembrane</keyword>